<keyword evidence="3" id="KW-0472">Membrane</keyword>
<evidence type="ECO:0000259" key="4">
    <source>
        <dbReference type="PROSITE" id="PS51755"/>
    </source>
</evidence>
<evidence type="ECO:0000313" key="6">
    <source>
        <dbReference type="Proteomes" id="UP000295293"/>
    </source>
</evidence>
<evidence type="ECO:0000313" key="5">
    <source>
        <dbReference type="EMBL" id="TDR40406.1"/>
    </source>
</evidence>
<name>A0A4V3DLN0_9GAMM</name>
<organism evidence="5 6">
    <name type="scientific">Tahibacter aquaticus</name>
    <dbReference type="NCBI Taxonomy" id="520092"/>
    <lineage>
        <taxon>Bacteria</taxon>
        <taxon>Pseudomonadati</taxon>
        <taxon>Pseudomonadota</taxon>
        <taxon>Gammaproteobacteria</taxon>
        <taxon>Lysobacterales</taxon>
        <taxon>Rhodanobacteraceae</taxon>
        <taxon>Tahibacter</taxon>
    </lineage>
</organism>
<dbReference type="InterPro" id="IPR016032">
    <property type="entry name" value="Sig_transdc_resp-reg_C-effctor"/>
</dbReference>
<dbReference type="GO" id="GO:0003677">
    <property type="term" value="F:DNA binding"/>
    <property type="evidence" value="ECO:0007669"/>
    <property type="project" value="UniProtKB-UniRule"/>
</dbReference>
<dbReference type="Pfam" id="PF14559">
    <property type="entry name" value="TPR_19"/>
    <property type="match status" value="1"/>
</dbReference>
<accession>A0A4V3DLN0</accession>
<dbReference type="Proteomes" id="UP000295293">
    <property type="component" value="Unassembled WGS sequence"/>
</dbReference>
<gene>
    <name evidence="5" type="ORF">DFR29_113106</name>
</gene>
<dbReference type="InterPro" id="IPR011990">
    <property type="entry name" value="TPR-like_helical_dom_sf"/>
</dbReference>
<dbReference type="Pfam" id="PF00486">
    <property type="entry name" value="Trans_reg_C"/>
    <property type="match status" value="1"/>
</dbReference>
<dbReference type="GO" id="GO:0006355">
    <property type="term" value="P:regulation of DNA-templated transcription"/>
    <property type="evidence" value="ECO:0007669"/>
    <property type="project" value="InterPro"/>
</dbReference>
<evidence type="ECO:0000256" key="2">
    <source>
        <dbReference type="PROSITE-ProRule" id="PRU01091"/>
    </source>
</evidence>
<dbReference type="GO" id="GO:0000160">
    <property type="term" value="P:phosphorelay signal transduction system"/>
    <property type="evidence" value="ECO:0007669"/>
    <property type="project" value="InterPro"/>
</dbReference>
<evidence type="ECO:0000256" key="3">
    <source>
        <dbReference type="SAM" id="Phobius"/>
    </source>
</evidence>
<protein>
    <submittedName>
        <fullName evidence="5">DNA-binding winged helix-turn-helix (WHTH) protein</fullName>
    </submittedName>
</protein>
<dbReference type="AlphaFoldDB" id="A0A4V3DLN0"/>
<dbReference type="Gene3D" id="1.25.40.10">
    <property type="entry name" value="Tetratricopeptide repeat domain"/>
    <property type="match status" value="1"/>
</dbReference>
<reference evidence="5 6" key="1">
    <citation type="submission" date="2019-03" db="EMBL/GenBank/DDBJ databases">
        <title>Genomic Encyclopedia of Type Strains, Phase IV (KMG-IV): sequencing the most valuable type-strain genomes for metagenomic binning, comparative biology and taxonomic classification.</title>
        <authorList>
            <person name="Goeker M."/>
        </authorList>
    </citation>
    <scope>NUCLEOTIDE SEQUENCE [LARGE SCALE GENOMIC DNA]</scope>
    <source>
        <strain evidence="5 6">DSM 21667</strain>
    </source>
</reference>
<dbReference type="Gene3D" id="1.10.10.10">
    <property type="entry name" value="Winged helix-like DNA-binding domain superfamily/Winged helix DNA-binding domain"/>
    <property type="match status" value="1"/>
</dbReference>
<feature type="DNA-binding region" description="OmpR/PhoB-type" evidence="2">
    <location>
        <begin position="13"/>
        <end position="109"/>
    </location>
</feature>
<feature type="domain" description="OmpR/PhoB-type" evidence="4">
    <location>
        <begin position="13"/>
        <end position="109"/>
    </location>
</feature>
<dbReference type="RefSeq" id="WP_166654218.1">
    <property type="nucleotide sequence ID" value="NZ_SNZH01000013.1"/>
</dbReference>
<dbReference type="CDD" id="cd00383">
    <property type="entry name" value="trans_reg_C"/>
    <property type="match status" value="1"/>
</dbReference>
<dbReference type="PROSITE" id="PS51755">
    <property type="entry name" value="OMPR_PHOB"/>
    <property type="match status" value="1"/>
</dbReference>
<dbReference type="InterPro" id="IPR036388">
    <property type="entry name" value="WH-like_DNA-bd_sf"/>
</dbReference>
<evidence type="ECO:0000256" key="1">
    <source>
        <dbReference type="ARBA" id="ARBA00023125"/>
    </source>
</evidence>
<dbReference type="EMBL" id="SNZH01000013">
    <property type="protein sequence ID" value="TDR40406.1"/>
    <property type="molecule type" value="Genomic_DNA"/>
</dbReference>
<keyword evidence="3" id="KW-1133">Transmembrane helix</keyword>
<feature type="transmembrane region" description="Helical" evidence="3">
    <location>
        <begin position="148"/>
        <end position="169"/>
    </location>
</feature>
<proteinExistence type="predicted"/>
<comment type="caution">
    <text evidence="5">The sequence shown here is derived from an EMBL/GenBank/DDBJ whole genome shotgun (WGS) entry which is preliminary data.</text>
</comment>
<sequence>MQLLIPASWPPETPVVRVGDLCLDLRYRRLCSAEGEVELSSRVFDVLLLFLAEPNRLHTREAMLARIWSGVVVEDGNLTQTVSVLRRLLGDERKLWIRTVAKRGYVFEPPGPVVPLALDGEAAIPAAVQPATLPLPAAPRSGTRPRRAVALVAALLVVACLVGAGWLAGRSPVPPASRQIALIVLDDPGASQSSRWPATVLQSWLEWQLSLAPEVTVLNAADLAAAESARDGVEVVMLSATPSGTDRIRLQARTPGGASREAEGELASVDTLVDQVSRSVFADLLPRRAGEVRPVLRLRRDNAERYAEAVLRHRQHDWTPHLELLRQVVEQEPDFGLARLQLAQSLITFGQLRQAEQHFARLDEWAADWPADARAILTAQRLLMAQQHLAAAHAYGALAERFPSQPQFVLEQARCLLRSGYASEVIALLSTPRWQRQPVATRIFAQLNLSAAYGVMGDASNSKAAALAAQQLSAQAGWKYESAMATQAVVMADWMQGDGAELATRFDEAGQRYEAAGDPLRALVMHFYADLTDPARLPQHLPALLTAARRSGQRNVEFDALRRASFKYYRLGDFPAYRRYLEEAATLAESEAQFALPSIEFDRINEDFMRGDFASALARAEKLQQQPGKGGLGTNIEVYIGLIQLRQGRFAAAEATLERADPQGQVVDKALRREAPEIAFSLACLRGTVALLRGQSAAAQTGFSRCSNSSDPSIGYFGRLGEAEIALLGGDRSLANQPLQHVQADMNDVSSLVARWSLVLEWATQAVRHGDAAAARSQLQQIAPAIAASGYRLLELDAELGLAEANLVLDERDAARRHIDTARKLLGSDDWLGRRRLDIASAGLALARGDHGNAAAIAQTLHQTAAANGDVATELGTHDLLQRAGAASPCGPAQHLQLVTRSGMRGANLAWLLPRSSKADLAQMR</sequence>
<dbReference type="SUPFAM" id="SSF46894">
    <property type="entry name" value="C-terminal effector domain of the bipartite response regulators"/>
    <property type="match status" value="1"/>
</dbReference>
<keyword evidence="1 2" id="KW-0238">DNA-binding</keyword>
<keyword evidence="6" id="KW-1185">Reference proteome</keyword>
<dbReference type="InterPro" id="IPR001867">
    <property type="entry name" value="OmpR/PhoB-type_DNA-bd"/>
</dbReference>
<keyword evidence="3" id="KW-0812">Transmembrane</keyword>
<dbReference type="SMART" id="SM00862">
    <property type="entry name" value="Trans_reg_C"/>
    <property type="match status" value="1"/>
</dbReference>